<feature type="domain" description="Novel STAND NTPase 1" evidence="1">
    <location>
        <begin position="15"/>
        <end position="395"/>
    </location>
</feature>
<organism evidence="2 3">
    <name type="scientific">Nonomuraea polychroma</name>
    <dbReference type="NCBI Taxonomy" id="46176"/>
    <lineage>
        <taxon>Bacteria</taxon>
        <taxon>Bacillati</taxon>
        <taxon>Actinomycetota</taxon>
        <taxon>Actinomycetes</taxon>
        <taxon>Streptosporangiales</taxon>
        <taxon>Streptosporangiaceae</taxon>
        <taxon>Nonomuraea</taxon>
    </lineage>
</organism>
<dbReference type="AlphaFoldDB" id="A0A438LX37"/>
<reference evidence="2 3" key="1">
    <citation type="submission" date="2019-01" db="EMBL/GenBank/DDBJ databases">
        <title>Sequencing the genomes of 1000 actinobacteria strains.</title>
        <authorList>
            <person name="Klenk H.-P."/>
        </authorList>
    </citation>
    <scope>NUCLEOTIDE SEQUENCE [LARGE SCALE GENOMIC DNA]</scope>
    <source>
        <strain evidence="2 3">DSM 43925</strain>
    </source>
</reference>
<dbReference type="Proteomes" id="UP000284824">
    <property type="component" value="Unassembled WGS sequence"/>
</dbReference>
<protein>
    <recommendedName>
        <fullName evidence="1">Novel STAND NTPase 1 domain-containing protein</fullName>
    </recommendedName>
</protein>
<dbReference type="InterPro" id="IPR027417">
    <property type="entry name" value="P-loop_NTPase"/>
</dbReference>
<evidence type="ECO:0000313" key="2">
    <source>
        <dbReference type="EMBL" id="RVX38042.1"/>
    </source>
</evidence>
<comment type="caution">
    <text evidence="2">The sequence shown here is derived from an EMBL/GenBank/DDBJ whole genome shotgun (WGS) entry which is preliminary data.</text>
</comment>
<evidence type="ECO:0000313" key="3">
    <source>
        <dbReference type="Proteomes" id="UP000284824"/>
    </source>
</evidence>
<dbReference type="Pfam" id="PF20703">
    <property type="entry name" value="nSTAND1"/>
    <property type="match status" value="1"/>
</dbReference>
<dbReference type="InterPro" id="IPR011990">
    <property type="entry name" value="TPR-like_helical_dom_sf"/>
</dbReference>
<dbReference type="SUPFAM" id="SSF52540">
    <property type="entry name" value="P-loop containing nucleoside triphosphate hydrolases"/>
    <property type="match status" value="1"/>
</dbReference>
<gene>
    <name evidence="2" type="ORF">EDD27_0332</name>
</gene>
<proteinExistence type="predicted"/>
<dbReference type="RefSeq" id="WP_338324629.1">
    <property type="nucleotide sequence ID" value="NZ_SAUN01000001.1"/>
</dbReference>
<dbReference type="SUPFAM" id="SSF48452">
    <property type="entry name" value="TPR-like"/>
    <property type="match status" value="1"/>
</dbReference>
<dbReference type="Gene3D" id="1.25.40.10">
    <property type="entry name" value="Tetratricopeptide repeat domain"/>
    <property type="match status" value="2"/>
</dbReference>
<dbReference type="Gene3D" id="3.40.50.300">
    <property type="entry name" value="P-loop containing nucleotide triphosphate hydrolases"/>
    <property type="match status" value="1"/>
</dbReference>
<evidence type="ECO:0000259" key="1">
    <source>
        <dbReference type="Pfam" id="PF20703"/>
    </source>
</evidence>
<name>A0A438LX37_9ACTN</name>
<dbReference type="EMBL" id="SAUN01000001">
    <property type="protein sequence ID" value="RVX38042.1"/>
    <property type="molecule type" value="Genomic_DNA"/>
</dbReference>
<sequence length="682" mass="75048">MVTPSTKRQQTTPTPYQGLRAFQLDDRHRFFGRDEESRELRRLWQSQRLTVLYGASGVGKTSLLQAGVMPLLGTHAADVLPIGRVSYGTAFPRAALPPHNPFVLALLMSWAPSAPPNRLAGMTIPAFLEARPVKRDAFGDRLPMLVAIDQAEELFAGGRRNRLYRDWFFAQLAEALRAHRGLRLLVSIRIDRLMELLPYECELAEPERKSSPDGPELDWERFPLEVLSFGGALEAVREPIRGTGRTFATGAAEQVVRDLITVRTRTNGTYEPEGVEPVQLQVVCEALWKSLPPETAEITTRDVHHYTERALSEYYEGEMRRIAAERLDGDDRRLRAWLRLTFGDQPGGRQPVRRSAVRNAGLGAAVIAQLVKRHLLRADQRRGEGSLELAYDRLVQPAEQGDRPADLSLPRLGPEDFLRGAEDALREDDLRRAAKLGEEALARSKEDDLRLRARIESMLGNVAHERGDLEATIAHYSEAAKAFETAGAVGAVGPLLTAIGRLRLAQGFPAEAVRELHAAMVRVPADLSIQTELAWALWHGGHLEAAVGVLDSVLDREGNNTDALLSRGQMLAGMGKAKAALRDLDRAKPLRWPFAKVAHALALAQTDSIPQAQEEMIEALKEASDRDPEVAHGPLLLYAAKVEHLAGQTTSAVGLAKRAISARAPALPDHLANDARQLVVGG</sequence>
<accession>A0A438LX37</accession>
<dbReference type="InterPro" id="IPR049052">
    <property type="entry name" value="nSTAND1"/>
</dbReference>
<keyword evidence="3" id="KW-1185">Reference proteome</keyword>